<gene>
    <name evidence="2" type="ORF">ARMOST_20299</name>
</gene>
<evidence type="ECO:0000313" key="2">
    <source>
        <dbReference type="EMBL" id="SJL16770.1"/>
    </source>
</evidence>
<dbReference type="OrthoDB" id="2875470at2759"/>
<proteinExistence type="predicted"/>
<organism evidence="2 3">
    <name type="scientific">Armillaria ostoyae</name>
    <name type="common">Armillaria root rot fungus</name>
    <dbReference type="NCBI Taxonomy" id="47428"/>
    <lineage>
        <taxon>Eukaryota</taxon>
        <taxon>Fungi</taxon>
        <taxon>Dikarya</taxon>
        <taxon>Basidiomycota</taxon>
        <taxon>Agaricomycotina</taxon>
        <taxon>Agaricomycetes</taxon>
        <taxon>Agaricomycetidae</taxon>
        <taxon>Agaricales</taxon>
        <taxon>Marasmiineae</taxon>
        <taxon>Physalacriaceae</taxon>
        <taxon>Armillaria</taxon>
    </lineage>
</organism>
<evidence type="ECO:0000313" key="3">
    <source>
        <dbReference type="Proteomes" id="UP000219338"/>
    </source>
</evidence>
<sequence length="192" mass="21198">MPYYFIHGTKETTDRIGGYPVPSAFRVAYPYNMSDAISNAFDTSITQHVKDIYSEENQEATATISSYQSESDVSSASAESQSDQSLDDQMEGIVNAPSSLPAQETLSLVKKRNIHKLCIQASSKPPSDKPYEVKICSPPQDSKQIPEALGQVKYKFRTPGLSPYNRHLIWFKDPTVPSDTPGVSMSQILLGD</sequence>
<feature type="compositionally biased region" description="Low complexity" evidence="1">
    <location>
        <begin position="65"/>
        <end position="84"/>
    </location>
</feature>
<dbReference type="Proteomes" id="UP000219338">
    <property type="component" value="Unassembled WGS sequence"/>
</dbReference>
<dbReference type="AlphaFoldDB" id="A0A284S6Z3"/>
<protein>
    <submittedName>
        <fullName evidence="2">Uncharacterized protein</fullName>
    </submittedName>
</protein>
<reference evidence="3" key="1">
    <citation type="journal article" date="2017" name="Nat. Ecol. Evol.">
        <title>Genome expansion and lineage-specific genetic innovations in the forest pathogenic fungi Armillaria.</title>
        <authorList>
            <person name="Sipos G."/>
            <person name="Prasanna A.N."/>
            <person name="Walter M.C."/>
            <person name="O'Connor E."/>
            <person name="Balint B."/>
            <person name="Krizsan K."/>
            <person name="Kiss B."/>
            <person name="Hess J."/>
            <person name="Varga T."/>
            <person name="Slot J."/>
            <person name="Riley R."/>
            <person name="Boka B."/>
            <person name="Rigling D."/>
            <person name="Barry K."/>
            <person name="Lee J."/>
            <person name="Mihaltcheva S."/>
            <person name="LaButti K."/>
            <person name="Lipzen A."/>
            <person name="Waldron R."/>
            <person name="Moloney N.M."/>
            <person name="Sperisen C."/>
            <person name="Kredics L."/>
            <person name="Vagvoelgyi C."/>
            <person name="Patrignani A."/>
            <person name="Fitzpatrick D."/>
            <person name="Nagy I."/>
            <person name="Doyle S."/>
            <person name="Anderson J.B."/>
            <person name="Grigoriev I.V."/>
            <person name="Gueldener U."/>
            <person name="Muensterkoetter M."/>
            <person name="Nagy L.G."/>
        </authorList>
    </citation>
    <scope>NUCLEOTIDE SEQUENCE [LARGE SCALE GENOMIC DNA]</scope>
    <source>
        <strain evidence="3">C18/9</strain>
    </source>
</reference>
<keyword evidence="3" id="KW-1185">Reference proteome</keyword>
<accession>A0A284S6Z3</accession>
<dbReference type="EMBL" id="FUEG01000037">
    <property type="protein sequence ID" value="SJL16770.1"/>
    <property type="molecule type" value="Genomic_DNA"/>
</dbReference>
<evidence type="ECO:0000256" key="1">
    <source>
        <dbReference type="SAM" id="MobiDB-lite"/>
    </source>
</evidence>
<name>A0A284S6Z3_ARMOS</name>
<feature type="region of interest" description="Disordered" evidence="1">
    <location>
        <begin position="60"/>
        <end position="87"/>
    </location>
</feature>